<gene>
    <name evidence="2" type="ORF">SAMN04488561_1055</name>
</gene>
<evidence type="ECO:0008006" key="4">
    <source>
        <dbReference type="Google" id="ProtNLM"/>
    </source>
</evidence>
<evidence type="ECO:0000256" key="1">
    <source>
        <dbReference type="SAM" id="MobiDB-lite"/>
    </source>
</evidence>
<dbReference type="Proteomes" id="UP000181980">
    <property type="component" value="Unassembled WGS sequence"/>
</dbReference>
<feature type="compositionally biased region" description="Low complexity" evidence="1">
    <location>
        <begin position="158"/>
        <end position="169"/>
    </location>
</feature>
<feature type="region of interest" description="Disordered" evidence="1">
    <location>
        <begin position="156"/>
        <end position="182"/>
    </location>
</feature>
<protein>
    <recommendedName>
        <fullName evidence="4">Transcriptional regulator, AbiEi antitoxin, Type IV TA system</fullName>
    </recommendedName>
</protein>
<sequence length="256" mass="27386">MSTRRSPGFVRVHRTSRLPQAHFWVNRDETTGALPVPHELVLDSIAPTARPGVIPRVPAARAVIDAVVLGPLEPSEWTPARRDAGLRGVRALTCEVVQRRKSGLAELRVEARAAGRRGSALARVALADIEAGCRSAPECELRDLVRRSRILPEPHWNRPLPGVAGPAAGRPGGGSGADRGRLRRRREGVLLALARQTPSSRHAAQPAVLSRISRANGTSMRSAFASGSASRRTMRRMASAARNGTSGETVVSDGVE</sequence>
<dbReference type="EMBL" id="FNUC01000003">
    <property type="protein sequence ID" value="SEE34885.1"/>
    <property type="molecule type" value="Genomic_DNA"/>
</dbReference>
<feature type="compositionally biased region" description="Low complexity" evidence="1">
    <location>
        <begin position="219"/>
        <end position="242"/>
    </location>
</feature>
<evidence type="ECO:0000313" key="2">
    <source>
        <dbReference type="EMBL" id="SEE34885.1"/>
    </source>
</evidence>
<dbReference type="AlphaFoldDB" id="A0A1H5I3V9"/>
<keyword evidence="3" id="KW-1185">Reference proteome</keyword>
<reference evidence="3" key="1">
    <citation type="submission" date="2016-10" db="EMBL/GenBank/DDBJ databases">
        <authorList>
            <person name="Varghese N."/>
            <person name="Submissions S."/>
        </authorList>
    </citation>
    <scope>NUCLEOTIDE SEQUENCE [LARGE SCALE GENOMIC DNA]</scope>
    <source>
        <strain evidence="3">DSM 45237</strain>
    </source>
</reference>
<organism evidence="2 3">
    <name type="scientific">Jiangella alba</name>
    <dbReference type="NCBI Taxonomy" id="561176"/>
    <lineage>
        <taxon>Bacteria</taxon>
        <taxon>Bacillati</taxon>
        <taxon>Actinomycetota</taxon>
        <taxon>Actinomycetes</taxon>
        <taxon>Jiangellales</taxon>
        <taxon>Jiangellaceae</taxon>
        <taxon>Jiangella</taxon>
    </lineage>
</organism>
<name>A0A1H5I3V9_9ACTN</name>
<proteinExistence type="predicted"/>
<evidence type="ECO:0000313" key="3">
    <source>
        <dbReference type="Proteomes" id="UP000181980"/>
    </source>
</evidence>
<accession>A0A1H5I3V9</accession>
<feature type="region of interest" description="Disordered" evidence="1">
    <location>
        <begin position="213"/>
        <end position="256"/>
    </location>
</feature>